<evidence type="ECO:0000313" key="1">
    <source>
        <dbReference type="EMBL" id="NBJ93218.1"/>
    </source>
</evidence>
<dbReference type="InterPro" id="IPR013324">
    <property type="entry name" value="RNA_pol_sigma_r3/r4-like"/>
</dbReference>
<dbReference type="Gene3D" id="1.10.10.10">
    <property type="entry name" value="Winged helix-like DNA-binding domain superfamily/Winged helix DNA-binding domain"/>
    <property type="match status" value="1"/>
</dbReference>
<gene>
    <name evidence="1" type="ORF">D5281_11580</name>
</gene>
<dbReference type="AlphaFoldDB" id="A0A9X5GRH0"/>
<comment type="caution">
    <text evidence="1">The sequence shown here is derived from an EMBL/GenBank/DDBJ whole genome shotgun (WGS) entry which is preliminary data.</text>
</comment>
<name>A0A9X5GRH0_9FIRM</name>
<proteinExistence type="predicted"/>
<dbReference type="EMBL" id="QZDT01000017">
    <property type="protein sequence ID" value="NBJ93218.1"/>
    <property type="molecule type" value="Genomic_DNA"/>
</dbReference>
<protein>
    <submittedName>
        <fullName evidence="1">RNA polymerase subunit sigma-70</fullName>
    </submittedName>
</protein>
<accession>A0A9X5GRH0</accession>
<sequence>MDKKILADYIDACELIKETEQDIRRMKKDEVVQDKVNGSNPDFPYQKMSFHLSGVMETYLDSAGIEKEKNLLIERKWNAEKLKRNIEKWMGTIPSRMQRIIRMRYFEGKSWEEVAIGIGRNATADSVRKEFDRFIRKK</sequence>
<dbReference type="Proteomes" id="UP001154420">
    <property type="component" value="Unassembled WGS sequence"/>
</dbReference>
<evidence type="ECO:0000313" key="2">
    <source>
        <dbReference type="Proteomes" id="UP001154420"/>
    </source>
</evidence>
<dbReference type="RefSeq" id="WP_330584972.1">
    <property type="nucleotide sequence ID" value="NZ_QZDT01000017.1"/>
</dbReference>
<dbReference type="InterPro" id="IPR036388">
    <property type="entry name" value="WH-like_DNA-bd_sf"/>
</dbReference>
<keyword evidence="2" id="KW-1185">Reference proteome</keyword>
<dbReference type="SUPFAM" id="SSF88659">
    <property type="entry name" value="Sigma3 and sigma4 domains of RNA polymerase sigma factors"/>
    <property type="match status" value="1"/>
</dbReference>
<organism evidence="1 2">
    <name type="scientific">Parablautia muri</name>
    <dbReference type="NCBI Taxonomy" id="2320879"/>
    <lineage>
        <taxon>Bacteria</taxon>
        <taxon>Bacillati</taxon>
        <taxon>Bacillota</taxon>
        <taxon>Clostridia</taxon>
        <taxon>Lachnospirales</taxon>
        <taxon>Lachnospiraceae</taxon>
        <taxon>Parablautia</taxon>
    </lineage>
</organism>
<reference evidence="1" key="1">
    <citation type="submission" date="2018-09" db="EMBL/GenBank/DDBJ databases">
        <title>Murine metabolic-syndrome-specific gut microbial biobank.</title>
        <authorList>
            <person name="Liu C."/>
        </authorList>
    </citation>
    <scope>NUCLEOTIDE SEQUENCE</scope>
    <source>
        <strain evidence="1">D42-62</strain>
    </source>
</reference>